<organism evidence="7 8">
    <name type="scientific">Diceros bicornis minor</name>
    <name type="common">South-central black rhinoceros</name>
    <dbReference type="NCBI Taxonomy" id="77932"/>
    <lineage>
        <taxon>Eukaryota</taxon>
        <taxon>Metazoa</taxon>
        <taxon>Chordata</taxon>
        <taxon>Craniata</taxon>
        <taxon>Vertebrata</taxon>
        <taxon>Euteleostomi</taxon>
        <taxon>Mammalia</taxon>
        <taxon>Eutheria</taxon>
        <taxon>Laurasiatheria</taxon>
        <taxon>Perissodactyla</taxon>
        <taxon>Rhinocerotidae</taxon>
        <taxon>Diceros</taxon>
    </lineage>
</organism>
<keyword evidence="3 6" id="KW-0812">Transmembrane</keyword>
<dbReference type="InterPro" id="IPR000301">
    <property type="entry name" value="Tetraspanin_animals"/>
</dbReference>
<keyword evidence="4 6" id="KW-1133">Transmembrane helix</keyword>
<evidence type="ECO:0000256" key="5">
    <source>
        <dbReference type="ARBA" id="ARBA00023136"/>
    </source>
</evidence>
<dbReference type="EMBL" id="JACDTQ010003306">
    <property type="protein sequence ID" value="KAF5914370.1"/>
    <property type="molecule type" value="Genomic_DNA"/>
</dbReference>
<dbReference type="FunFam" id="1.10.1450.10:FF:000027">
    <property type="entry name" value="Tetraspanin"/>
    <property type="match status" value="1"/>
</dbReference>
<accession>A0A7J7EEY4</accession>
<evidence type="ECO:0000256" key="6">
    <source>
        <dbReference type="RuleBase" id="RU361218"/>
    </source>
</evidence>
<feature type="transmembrane region" description="Helical" evidence="6">
    <location>
        <begin position="216"/>
        <end position="241"/>
    </location>
</feature>
<feature type="transmembrane region" description="Helical" evidence="6">
    <location>
        <begin position="59"/>
        <end position="79"/>
    </location>
</feature>
<protein>
    <recommendedName>
        <fullName evidence="6">Tetraspanin</fullName>
    </recommendedName>
</protein>
<dbReference type="CDD" id="cd03156">
    <property type="entry name" value="uroplakin_I_like_LEL"/>
    <property type="match status" value="1"/>
</dbReference>
<dbReference type="PRINTS" id="PR00259">
    <property type="entry name" value="TMFOUR"/>
</dbReference>
<dbReference type="SUPFAM" id="SSF48652">
    <property type="entry name" value="Tetraspanin"/>
    <property type="match status" value="1"/>
</dbReference>
<dbReference type="Proteomes" id="UP000551758">
    <property type="component" value="Unassembled WGS sequence"/>
</dbReference>
<feature type="transmembrane region" description="Helical" evidence="6">
    <location>
        <begin position="85"/>
        <end position="112"/>
    </location>
</feature>
<dbReference type="InterPro" id="IPR008952">
    <property type="entry name" value="Tetraspanin_EC2_sf"/>
</dbReference>
<comment type="similarity">
    <text evidence="2 6">Belongs to the tetraspanin (TM4SF) family.</text>
</comment>
<dbReference type="PANTHER" id="PTHR19282">
    <property type="entry name" value="TETRASPANIN"/>
    <property type="match status" value="1"/>
</dbReference>
<reference evidence="7 8" key="1">
    <citation type="journal article" date="2020" name="Mol. Biol. Evol.">
        <title>Interspecific Gene Flow and the Evolution of Specialization in Black and White Rhinoceros.</title>
        <authorList>
            <person name="Moodley Y."/>
            <person name="Westbury M.V."/>
            <person name="Russo I.M."/>
            <person name="Gopalakrishnan S."/>
            <person name="Rakotoarivelo A."/>
            <person name="Olsen R.A."/>
            <person name="Prost S."/>
            <person name="Tunstall T."/>
            <person name="Ryder O.A."/>
            <person name="Dalen L."/>
            <person name="Bruford M.W."/>
        </authorList>
    </citation>
    <scope>NUCLEOTIDE SEQUENCE [LARGE SCALE GENOMIC DNA]</scope>
    <source>
        <strain evidence="7">SBR-YM</strain>
        <tissue evidence="7">Skin</tissue>
    </source>
</reference>
<evidence type="ECO:0000256" key="3">
    <source>
        <dbReference type="ARBA" id="ARBA00022692"/>
    </source>
</evidence>
<dbReference type="GO" id="GO:0005886">
    <property type="term" value="C:plasma membrane"/>
    <property type="evidence" value="ECO:0007669"/>
    <property type="project" value="TreeGrafter"/>
</dbReference>
<evidence type="ECO:0000256" key="1">
    <source>
        <dbReference type="ARBA" id="ARBA00004141"/>
    </source>
</evidence>
<sequence>MAEVHTPYASLKKLLSFLNGITAMSGVVLIGLGIHVMFRGAALTRVLGLCSAYLHHVSYLCLVMGCITVLLGFAGWYGATKESRGTLLFCFSFMVIILLVEITAATVVLAFLPIVQEVALEHTFVTLRKNYRGFNEPDDYSMEWNLVMEQLKCCGVKNHTDFSGSSFEMTTGHTYPRSCCKSIGTVACDGRNASTDIVHREGCFPKLLKITKTQSFNLSGGSLGAAVIQLPGILATLLLFVKLG</sequence>
<keyword evidence="5 6" id="KW-0472">Membrane</keyword>
<name>A0A7J7EEY4_DICBM</name>
<feature type="transmembrane region" description="Helical" evidence="6">
    <location>
        <begin position="17"/>
        <end position="38"/>
    </location>
</feature>
<evidence type="ECO:0000256" key="4">
    <source>
        <dbReference type="ARBA" id="ARBA00022989"/>
    </source>
</evidence>
<dbReference type="PIRSF" id="PIRSF002419">
    <property type="entry name" value="Tetraspanin"/>
    <property type="match status" value="1"/>
</dbReference>
<evidence type="ECO:0000313" key="8">
    <source>
        <dbReference type="Proteomes" id="UP000551758"/>
    </source>
</evidence>
<proteinExistence type="inferred from homology"/>
<dbReference type="Gene3D" id="1.10.1450.10">
    <property type="entry name" value="Tetraspanin"/>
    <property type="match status" value="1"/>
</dbReference>
<dbReference type="InterPro" id="IPR018499">
    <property type="entry name" value="Tetraspanin/Peripherin"/>
</dbReference>
<dbReference type="AlphaFoldDB" id="A0A7J7EEY4"/>
<gene>
    <name evidence="7" type="ORF">HPG69_000481</name>
</gene>
<dbReference type="Pfam" id="PF00335">
    <property type="entry name" value="Tetraspanin"/>
    <property type="match status" value="1"/>
</dbReference>
<evidence type="ECO:0000313" key="7">
    <source>
        <dbReference type="EMBL" id="KAF5914370.1"/>
    </source>
</evidence>
<comment type="caution">
    <text evidence="7">The sequence shown here is derived from an EMBL/GenBank/DDBJ whole genome shotgun (WGS) entry which is preliminary data.</text>
</comment>
<evidence type="ECO:0000256" key="2">
    <source>
        <dbReference type="ARBA" id="ARBA00006840"/>
    </source>
</evidence>
<keyword evidence="8" id="KW-1185">Reference proteome</keyword>
<comment type="subcellular location">
    <subcellularLocation>
        <location evidence="1 6">Membrane</location>
        <topology evidence="1 6">Multi-pass membrane protein</topology>
    </subcellularLocation>
</comment>
<dbReference type="PANTHER" id="PTHR19282:SF455">
    <property type="entry name" value="TETRASPANIN-16"/>
    <property type="match status" value="1"/>
</dbReference>